<dbReference type="PANTHER" id="PTHR34219:SF4">
    <property type="entry name" value="PEPSY DOMAIN-CONTAINING PROTEIN"/>
    <property type="match status" value="1"/>
</dbReference>
<keyword evidence="1" id="KW-0472">Membrane</keyword>
<dbReference type="RefSeq" id="WP_086639930.1">
    <property type="nucleotide sequence ID" value="NZ_JOPJ01000041.1"/>
</dbReference>
<keyword evidence="1" id="KW-1133">Transmembrane helix</keyword>
<proteinExistence type="predicted"/>
<organism evidence="2 3">
    <name type="scientific">Acetobacter okinawensis</name>
    <dbReference type="NCBI Taxonomy" id="1076594"/>
    <lineage>
        <taxon>Bacteria</taxon>
        <taxon>Pseudomonadati</taxon>
        <taxon>Pseudomonadota</taxon>
        <taxon>Alphaproteobacteria</taxon>
        <taxon>Acetobacterales</taxon>
        <taxon>Acetobacteraceae</taxon>
        <taxon>Acetobacter</taxon>
    </lineage>
</organism>
<sequence>MTPARRARLSWLHRWAGLITGWFAFAIFLTGTLALFDTELTRWMQPETAVVPANATLTPRAMEHVQHILLESEHTGTSPSFLLLPDTRDPTLRILHYDGHSFVGPVLDPRTGDIIHPRQTEGGTFFFTFHYTLRIPAPWGARVVACAAFAFAVLVLSGVLLHLKRLIPDYFTLRLQAALPRCLLDLHVLTGSAMLPFHILITWSGLVLTAENALPLIHFSQVSASTQQSSIAQAIPQWAPRAPLNTMLQQARSHLGYAPSYVTFDGNETTFSAIQHNSLNANDLSAVFNSQTGEFTGKTTPATKLEDAFYILNGLHIARSMGNLLRWLWFCGGVASCVMIASGLIYYTARQKKHSTSTLHLAQRLNVTLLGGLLCACLGFLLCNRVIPAFWPTRANLEVEGFFCIWACCGLLAIACPPCKSWRILCWTTGIAGLGVPVMDALVVPLAIWGTALHVTVNSLCALTGLLCLGSGRLLSARSRHD</sequence>
<gene>
    <name evidence="2" type="ORF">HK26_08220</name>
</gene>
<feature type="transmembrane region" description="Helical" evidence="1">
    <location>
        <begin position="182"/>
        <end position="206"/>
    </location>
</feature>
<reference evidence="3" key="1">
    <citation type="submission" date="2014-06" db="EMBL/GenBank/DDBJ databases">
        <authorList>
            <person name="Winans N.J."/>
            <person name="Newell P.D."/>
            <person name="Douglas A.E."/>
        </authorList>
    </citation>
    <scope>NUCLEOTIDE SEQUENCE [LARGE SCALE GENOMIC DNA]</scope>
</reference>
<dbReference type="AlphaFoldDB" id="A0A252BRS8"/>
<feature type="transmembrane region" description="Helical" evidence="1">
    <location>
        <begin position="455"/>
        <end position="475"/>
    </location>
</feature>
<evidence type="ECO:0000313" key="3">
    <source>
        <dbReference type="Proteomes" id="UP000194931"/>
    </source>
</evidence>
<comment type="caution">
    <text evidence="2">The sequence shown here is derived from an EMBL/GenBank/DDBJ whole genome shotgun (WGS) entry which is preliminary data.</text>
</comment>
<evidence type="ECO:0008006" key="4">
    <source>
        <dbReference type="Google" id="ProtNLM"/>
    </source>
</evidence>
<protein>
    <recommendedName>
        <fullName evidence="4">Peptidase</fullName>
    </recommendedName>
</protein>
<evidence type="ECO:0000313" key="2">
    <source>
        <dbReference type="EMBL" id="OUJ10690.1"/>
    </source>
</evidence>
<keyword evidence="3" id="KW-1185">Reference proteome</keyword>
<accession>A0A252BRS8</accession>
<name>A0A252BRS8_9PROT</name>
<evidence type="ECO:0000256" key="1">
    <source>
        <dbReference type="SAM" id="Phobius"/>
    </source>
</evidence>
<dbReference type="PANTHER" id="PTHR34219">
    <property type="entry name" value="IRON-REGULATED INNER MEMBRANE PROTEIN-RELATED"/>
    <property type="match status" value="1"/>
</dbReference>
<dbReference type="OrthoDB" id="9776609at2"/>
<dbReference type="EMBL" id="JOPJ01000041">
    <property type="protein sequence ID" value="OUJ10690.1"/>
    <property type="molecule type" value="Genomic_DNA"/>
</dbReference>
<feature type="transmembrane region" description="Helical" evidence="1">
    <location>
        <begin position="367"/>
        <end position="387"/>
    </location>
</feature>
<feature type="transmembrane region" description="Helical" evidence="1">
    <location>
        <begin position="12"/>
        <end position="36"/>
    </location>
</feature>
<dbReference type="STRING" id="1236501.GCA_000613865_03544"/>
<feature type="transmembrane region" description="Helical" evidence="1">
    <location>
        <begin position="139"/>
        <end position="161"/>
    </location>
</feature>
<dbReference type="InterPro" id="IPR005625">
    <property type="entry name" value="PepSY-ass_TM"/>
</dbReference>
<feature type="transmembrane region" description="Helical" evidence="1">
    <location>
        <begin position="327"/>
        <end position="347"/>
    </location>
</feature>
<dbReference type="Proteomes" id="UP000194931">
    <property type="component" value="Unassembled WGS sequence"/>
</dbReference>
<feature type="transmembrane region" description="Helical" evidence="1">
    <location>
        <begin position="399"/>
        <end position="417"/>
    </location>
</feature>
<feature type="transmembrane region" description="Helical" evidence="1">
    <location>
        <begin position="424"/>
        <end position="449"/>
    </location>
</feature>
<keyword evidence="1" id="KW-0812">Transmembrane</keyword>
<dbReference type="Pfam" id="PF03929">
    <property type="entry name" value="PepSY_TM"/>
    <property type="match status" value="1"/>
</dbReference>